<dbReference type="KEGG" id="pbas:SMSP2_01913"/>
<dbReference type="AlphaFoldDB" id="A0A1Q2MFW0"/>
<evidence type="ECO:0000313" key="2">
    <source>
        <dbReference type="Proteomes" id="UP000188181"/>
    </source>
</evidence>
<proteinExistence type="predicted"/>
<dbReference type="Gene3D" id="2.60.120.1390">
    <property type="match status" value="1"/>
</dbReference>
<dbReference type="InterPro" id="IPR021345">
    <property type="entry name" value="DUF2961"/>
</dbReference>
<dbReference type="EMBL" id="CP019646">
    <property type="protein sequence ID" value="AQQ71539.1"/>
    <property type="molecule type" value="Genomic_DNA"/>
</dbReference>
<dbReference type="STRING" id="1851148.SMSP2_01913"/>
<keyword evidence="2" id="KW-1185">Reference proteome</keyword>
<dbReference type="Proteomes" id="UP000188181">
    <property type="component" value="Chromosome"/>
</dbReference>
<protein>
    <recommendedName>
        <fullName evidence="3">DUF2961 domain-containing protein</fullName>
    </recommendedName>
</protein>
<dbReference type="OrthoDB" id="2518538at2"/>
<sequence>MLNGLSDIYRFHEARSRSISAENPDGRKGGGGMADKSTTLQPAAVNCFKELGKGWKCSPSRPVKAGEILELMNTDGPGIIRHIWITLDKKFYRDVIIRIYWDSQENPSVEAPVGDLFCCGWNERQNINAVPINVNPSGGMNIFFPMPFKKHARITVENDSPNELEHLFYTINYTIEPVEDDSLYFHALWRRTNPLEYKSDYVILPEVSGRGHYVGTFMSWQQNNAGWWGEGEIKMFLDDDSQYPTICGTGTEDYFGGAWCFDPGDGAEDYSAPFMGFGQVRGKSGDPGARMAMYRFHVHDPIFFKSRIRATMQAIGWRSGGRYLPLQDDISSVAYWYQALPTTEFEPLPDRNYREII</sequence>
<reference evidence="2" key="1">
    <citation type="submission" date="2017-02" db="EMBL/GenBank/DDBJ databases">
        <title>Comparative genomics and description of representatives of a novel lineage of planctomycetes thriving in anoxic sediments.</title>
        <authorList>
            <person name="Spring S."/>
            <person name="Bunk B."/>
            <person name="Sproer C."/>
        </authorList>
    </citation>
    <scope>NUCLEOTIDE SEQUENCE [LARGE SCALE GENOMIC DNA]</scope>
    <source>
        <strain evidence="2">SM-Chi-D1</strain>
    </source>
</reference>
<organism evidence="1 2">
    <name type="scientific">Limihaloglobus sulfuriphilus</name>
    <dbReference type="NCBI Taxonomy" id="1851148"/>
    <lineage>
        <taxon>Bacteria</taxon>
        <taxon>Pseudomonadati</taxon>
        <taxon>Planctomycetota</taxon>
        <taxon>Phycisphaerae</taxon>
        <taxon>Sedimentisphaerales</taxon>
        <taxon>Sedimentisphaeraceae</taxon>
        <taxon>Limihaloglobus</taxon>
    </lineage>
</organism>
<evidence type="ECO:0000313" key="1">
    <source>
        <dbReference type="EMBL" id="AQQ71539.1"/>
    </source>
</evidence>
<dbReference type="Pfam" id="PF11175">
    <property type="entry name" value="DUF2961"/>
    <property type="match status" value="1"/>
</dbReference>
<accession>A0A1Q2MFW0</accession>
<gene>
    <name evidence="1" type="ORF">SMSP2_01913</name>
</gene>
<evidence type="ECO:0008006" key="3">
    <source>
        <dbReference type="Google" id="ProtNLM"/>
    </source>
</evidence>
<dbReference type="RefSeq" id="WP_146683704.1">
    <property type="nucleotide sequence ID" value="NZ_CP019646.1"/>
</dbReference>
<name>A0A1Q2MFW0_9BACT</name>